<protein>
    <submittedName>
        <fullName evidence="2">Uncharacterized protein</fullName>
    </submittedName>
</protein>
<evidence type="ECO:0000256" key="1">
    <source>
        <dbReference type="SAM" id="MobiDB-lite"/>
    </source>
</evidence>
<sequence>MRTWWYLEVLTADVFDLQSAPKTSQIAKHLPFISHQDITYQSSHLESLTYAVGACSFSLAQPRLHVDILGTHFHIPPAWGPSINQRGSLRGGFNPLPQWIISDRRALRLITERLAVQWLTGYPRVGSRMPVARSHLRNQVSRKLASSHNQVQVDCMINPQSIRFEPLSSSFRCTVPTLDPRRPPNNLQYVISNDSITFNVTEKCSSPDKLTTPTIFQSQRKKIRKGRGDHAITIPLHSATVVGTFEPDDRWRSTVGRERPVAGSHWLCSVSVAGYMSSSKSVGGRNVNSDPAENSNAVIDPPALT</sequence>
<organism evidence="2 3">
    <name type="scientific">Trichinella pseudospiralis</name>
    <name type="common">Parasitic roundworm</name>
    <dbReference type="NCBI Taxonomy" id="6337"/>
    <lineage>
        <taxon>Eukaryota</taxon>
        <taxon>Metazoa</taxon>
        <taxon>Ecdysozoa</taxon>
        <taxon>Nematoda</taxon>
        <taxon>Enoplea</taxon>
        <taxon>Dorylaimia</taxon>
        <taxon>Trichinellida</taxon>
        <taxon>Trichinellidae</taxon>
        <taxon>Trichinella</taxon>
    </lineage>
</organism>
<accession>A0A0V0Y803</accession>
<evidence type="ECO:0000313" key="2">
    <source>
        <dbReference type="EMBL" id="KRX95833.1"/>
    </source>
</evidence>
<comment type="caution">
    <text evidence="2">The sequence shown here is derived from an EMBL/GenBank/DDBJ whole genome shotgun (WGS) entry which is preliminary data.</text>
</comment>
<gene>
    <name evidence="2" type="ORF">T4E_11877</name>
</gene>
<proteinExistence type="predicted"/>
<feature type="compositionally biased region" description="Polar residues" evidence="1">
    <location>
        <begin position="278"/>
        <end position="297"/>
    </location>
</feature>
<reference evidence="2 3" key="1">
    <citation type="submission" date="2015-01" db="EMBL/GenBank/DDBJ databases">
        <title>Evolution of Trichinella species and genotypes.</title>
        <authorList>
            <person name="Korhonen P.K."/>
            <person name="Edoardo P."/>
            <person name="Giuseppe L.R."/>
            <person name="Gasser R.B."/>
        </authorList>
    </citation>
    <scope>NUCLEOTIDE SEQUENCE [LARGE SCALE GENOMIC DNA]</scope>
    <source>
        <strain evidence="2">ISS141</strain>
    </source>
</reference>
<name>A0A0V0Y803_TRIPS</name>
<feature type="region of interest" description="Disordered" evidence="1">
    <location>
        <begin position="278"/>
        <end position="305"/>
    </location>
</feature>
<dbReference type="AlphaFoldDB" id="A0A0V0Y803"/>
<evidence type="ECO:0000313" key="3">
    <source>
        <dbReference type="Proteomes" id="UP000054815"/>
    </source>
</evidence>
<dbReference type="Proteomes" id="UP000054815">
    <property type="component" value="Unassembled WGS sequence"/>
</dbReference>
<dbReference type="EMBL" id="JYDU01000051">
    <property type="protein sequence ID" value="KRX95833.1"/>
    <property type="molecule type" value="Genomic_DNA"/>
</dbReference>